<evidence type="ECO:0000256" key="3">
    <source>
        <dbReference type="ARBA" id="ARBA00022692"/>
    </source>
</evidence>
<accession>A0A6N2R8L3</accession>
<dbReference type="AlphaFoldDB" id="A0A6N2R8L3"/>
<keyword evidence="2" id="KW-1003">Cell membrane</keyword>
<reference evidence="8" key="1">
    <citation type="submission" date="2019-11" db="EMBL/GenBank/DDBJ databases">
        <authorList>
            <person name="Feng L."/>
        </authorList>
    </citation>
    <scope>NUCLEOTIDE SEQUENCE</scope>
    <source>
        <strain evidence="8">AundefinedLFYP135</strain>
    </source>
</reference>
<name>A0A6N2R8L3_9FIRM</name>
<feature type="transmembrane region" description="Helical" evidence="6">
    <location>
        <begin position="180"/>
        <end position="201"/>
    </location>
</feature>
<feature type="transmembrane region" description="Helical" evidence="6">
    <location>
        <begin position="12"/>
        <end position="33"/>
    </location>
</feature>
<keyword evidence="3 6" id="KW-0812">Transmembrane</keyword>
<feature type="transmembrane region" description="Helical" evidence="6">
    <location>
        <begin position="86"/>
        <end position="106"/>
    </location>
</feature>
<dbReference type="GO" id="GO:0005886">
    <property type="term" value="C:plasma membrane"/>
    <property type="evidence" value="ECO:0007669"/>
    <property type="project" value="UniProtKB-SubCell"/>
</dbReference>
<dbReference type="Gene3D" id="3.30.70.120">
    <property type="match status" value="1"/>
</dbReference>
<dbReference type="CDD" id="cd16380">
    <property type="entry name" value="YitT_C"/>
    <property type="match status" value="1"/>
</dbReference>
<evidence type="ECO:0000256" key="1">
    <source>
        <dbReference type="ARBA" id="ARBA00004651"/>
    </source>
</evidence>
<protein>
    <recommendedName>
        <fullName evidence="7">DUF2179 domain-containing protein</fullName>
    </recommendedName>
</protein>
<keyword evidence="5 6" id="KW-0472">Membrane</keyword>
<proteinExistence type="predicted"/>
<dbReference type="EMBL" id="CACRSL010000003">
    <property type="protein sequence ID" value="VYS77222.1"/>
    <property type="molecule type" value="Genomic_DNA"/>
</dbReference>
<dbReference type="InterPro" id="IPR051461">
    <property type="entry name" value="UPF0750_membrane"/>
</dbReference>
<dbReference type="InterPro" id="IPR003740">
    <property type="entry name" value="YitT"/>
</dbReference>
<feature type="domain" description="DUF2179" evidence="7">
    <location>
        <begin position="227"/>
        <end position="281"/>
    </location>
</feature>
<sequence>MKEQVFSKGKDFLLDILYDVASSIMMAISINVFTAPNGIAPGGISGIAIIINHFTGLPIGTLNLAMNIPLLLIGYKVLGRRFTFNTLKTIAIGTVFLDVILVNLPTYTSNPLLGALFGGVCLGASLGLVFLRGSTTGGLDIVTRLVQKKRPHLSMGRVMLILDFCVLGASMAAFGSIEVGLYGLISIFVTSQVVDAILYGADVGKLALIISDKSDEIARAVMSQLDRGATLLKGVGAYSSEEKHVLMCALRKQEFYRLKKLTYEIDPKAFLIVTEAGEVAGEGFKSLEG</sequence>
<organism evidence="8">
    <name type="scientific">uncultured Anaerotruncus sp</name>
    <dbReference type="NCBI Taxonomy" id="905011"/>
    <lineage>
        <taxon>Bacteria</taxon>
        <taxon>Bacillati</taxon>
        <taxon>Bacillota</taxon>
        <taxon>Clostridia</taxon>
        <taxon>Eubacteriales</taxon>
        <taxon>Oscillospiraceae</taxon>
        <taxon>Anaerotruncus</taxon>
        <taxon>environmental samples</taxon>
    </lineage>
</organism>
<feature type="transmembrane region" description="Helical" evidence="6">
    <location>
        <begin position="39"/>
        <end position="65"/>
    </location>
</feature>
<evidence type="ECO:0000256" key="6">
    <source>
        <dbReference type="SAM" id="Phobius"/>
    </source>
</evidence>
<dbReference type="PANTHER" id="PTHR33545">
    <property type="entry name" value="UPF0750 MEMBRANE PROTEIN YITT-RELATED"/>
    <property type="match status" value="1"/>
</dbReference>
<evidence type="ECO:0000313" key="8">
    <source>
        <dbReference type="EMBL" id="VYS77222.1"/>
    </source>
</evidence>
<keyword evidence="4 6" id="KW-1133">Transmembrane helix</keyword>
<dbReference type="InterPro" id="IPR015867">
    <property type="entry name" value="N-reg_PII/ATP_PRibTrfase_C"/>
</dbReference>
<dbReference type="PIRSF" id="PIRSF006483">
    <property type="entry name" value="Membrane_protein_YitT"/>
    <property type="match status" value="1"/>
</dbReference>
<gene>
    <name evidence="8" type="ORF">AULFYP135_00296</name>
</gene>
<evidence type="ECO:0000256" key="2">
    <source>
        <dbReference type="ARBA" id="ARBA00022475"/>
    </source>
</evidence>
<dbReference type="PANTHER" id="PTHR33545:SF5">
    <property type="entry name" value="UPF0750 MEMBRANE PROTEIN YITT"/>
    <property type="match status" value="1"/>
</dbReference>
<evidence type="ECO:0000256" key="5">
    <source>
        <dbReference type="ARBA" id="ARBA00023136"/>
    </source>
</evidence>
<dbReference type="InterPro" id="IPR019264">
    <property type="entry name" value="DUF2179"/>
</dbReference>
<evidence type="ECO:0000259" key="7">
    <source>
        <dbReference type="Pfam" id="PF10035"/>
    </source>
</evidence>
<dbReference type="Pfam" id="PF02588">
    <property type="entry name" value="YitT_membrane"/>
    <property type="match status" value="1"/>
</dbReference>
<dbReference type="Pfam" id="PF10035">
    <property type="entry name" value="DUF2179"/>
    <property type="match status" value="1"/>
</dbReference>
<comment type="subcellular location">
    <subcellularLocation>
        <location evidence="1">Cell membrane</location>
        <topology evidence="1">Multi-pass membrane protein</topology>
    </subcellularLocation>
</comment>
<feature type="transmembrane region" description="Helical" evidence="6">
    <location>
        <begin position="152"/>
        <end position="174"/>
    </location>
</feature>
<feature type="transmembrane region" description="Helical" evidence="6">
    <location>
        <begin position="112"/>
        <end position="131"/>
    </location>
</feature>
<evidence type="ECO:0000256" key="4">
    <source>
        <dbReference type="ARBA" id="ARBA00022989"/>
    </source>
</evidence>